<dbReference type="PANTHER" id="PTHR45947">
    <property type="entry name" value="SULFOQUINOVOSYL TRANSFERASE SQD2"/>
    <property type="match status" value="1"/>
</dbReference>
<protein>
    <submittedName>
        <fullName evidence="3">Uncharacterized protein</fullName>
    </submittedName>
</protein>
<name>A0A127JT58_9BURK</name>
<accession>A0A127JT58</accession>
<dbReference type="Pfam" id="PF00534">
    <property type="entry name" value="Glycos_transf_1"/>
    <property type="match status" value="1"/>
</dbReference>
<feature type="domain" description="Glycosyl transferase family 1" evidence="1">
    <location>
        <begin position="190"/>
        <end position="349"/>
    </location>
</feature>
<dbReference type="Pfam" id="PF13439">
    <property type="entry name" value="Glyco_transf_4"/>
    <property type="match status" value="1"/>
</dbReference>
<reference evidence="3 4" key="1">
    <citation type="journal article" date="2014" name="Int. J. Syst. Evol. Microbiol.">
        <title>Ramlibacter solisilvae sp. nov., isolated from forest soil, and emended description of the genus Ramlibacter.</title>
        <authorList>
            <person name="Lee H.J."/>
            <person name="Lee S.H."/>
            <person name="Lee S.S."/>
            <person name="Lee J.S."/>
            <person name="Kim Y."/>
            <person name="Kim S.C."/>
            <person name="Jeon C.O."/>
        </authorList>
    </citation>
    <scope>NUCLEOTIDE SEQUENCE [LARGE SCALE GENOMIC DNA]</scope>
    <source>
        <strain evidence="3 4">5-10</strain>
    </source>
</reference>
<dbReference type="RefSeq" id="WP_061498634.1">
    <property type="nucleotide sequence ID" value="NZ_CP010951.1"/>
</dbReference>
<dbReference type="Gene3D" id="3.40.50.2000">
    <property type="entry name" value="Glycogen Phosphorylase B"/>
    <property type="match status" value="2"/>
</dbReference>
<feature type="domain" description="Glycosyltransferase subfamily 4-like N-terminal" evidence="2">
    <location>
        <begin position="17"/>
        <end position="184"/>
    </location>
</feature>
<proteinExistence type="predicted"/>
<dbReference type="InterPro" id="IPR001296">
    <property type="entry name" value="Glyco_trans_1"/>
</dbReference>
<evidence type="ECO:0000313" key="4">
    <source>
        <dbReference type="Proteomes" id="UP000070433"/>
    </source>
</evidence>
<dbReference type="GO" id="GO:0016757">
    <property type="term" value="F:glycosyltransferase activity"/>
    <property type="evidence" value="ECO:0007669"/>
    <property type="project" value="InterPro"/>
</dbReference>
<dbReference type="SUPFAM" id="SSF53756">
    <property type="entry name" value="UDP-Glycosyltransferase/glycogen phosphorylase"/>
    <property type="match status" value="1"/>
</dbReference>
<organism evidence="3 4">
    <name type="scientific">Ramlibacter tataouinensis</name>
    <dbReference type="NCBI Taxonomy" id="94132"/>
    <lineage>
        <taxon>Bacteria</taxon>
        <taxon>Pseudomonadati</taxon>
        <taxon>Pseudomonadota</taxon>
        <taxon>Betaproteobacteria</taxon>
        <taxon>Burkholderiales</taxon>
        <taxon>Comamonadaceae</taxon>
        <taxon>Ramlibacter</taxon>
    </lineage>
</organism>
<evidence type="ECO:0000259" key="1">
    <source>
        <dbReference type="Pfam" id="PF00534"/>
    </source>
</evidence>
<dbReference type="InterPro" id="IPR050194">
    <property type="entry name" value="Glycosyltransferase_grp1"/>
</dbReference>
<evidence type="ECO:0000259" key="2">
    <source>
        <dbReference type="Pfam" id="PF13439"/>
    </source>
</evidence>
<dbReference type="PANTHER" id="PTHR45947:SF14">
    <property type="entry name" value="SLL1723 PROTEIN"/>
    <property type="match status" value="1"/>
</dbReference>
<dbReference type="Proteomes" id="UP000070433">
    <property type="component" value="Chromosome"/>
</dbReference>
<dbReference type="OrthoDB" id="433681at2"/>
<keyword evidence="4" id="KW-1185">Reference proteome</keyword>
<gene>
    <name evidence="3" type="ORF">UC35_09760</name>
</gene>
<dbReference type="EMBL" id="CP010951">
    <property type="protein sequence ID" value="AMO23125.1"/>
    <property type="molecule type" value="Genomic_DNA"/>
</dbReference>
<dbReference type="AlphaFoldDB" id="A0A127JT58"/>
<sequence>MKRVAIFRADLLPISETFVRDQADSLARWQPVLVGRRRVEGGLPTPGIPHEIVPDTPHRVVSALRFWLSLPDPRLVAQLKALHVDLVHTHFGTDATEVWPSVKAAGLPMVVTLHGYDINIHREWWEAGHGGLRKRVYPRRLLQMAREPKVSFIAVSRAVKRRAIDYGIPEDKISTAYIGVDIRRFQPGGLALAKRAKRILFVGRMVEKKAPLLMIRAFAKVRSEVPDAELVMVGDGPLLAEAQQLAGELAVPVSFLGARSWDQVLMQMHEARVFCLPSVTAGNGDAEGLPISLLEAQATGVPVVTSARGGVDEGLQDGKTGIAFKEGAMDDLVVALRRLLCDSAAAARASVEAVQFAASAFDLRNHSRELESVYERLAHAGQH</sequence>
<evidence type="ECO:0000313" key="3">
    <source>
        <dbReference type="EMBL" id="AMO23125.1"/>
    </source>
</evidence>
<dbReference type="InterPro" id="IPR028098">
    <property type="entry name" value="Glyco_trans_4-like_N"/>
</dbReference>